<proteinExistence type="predicted"/>
<dbReference type="GO" id="GO:0019867">
    <property type="term" value="C:outer membrane"/>
    <property type="evidence" value="ECO:0007669"/>
    <property type="project" value="InterPro"/>
</dbReference>
<dbReference type="Proteomes" id="UP000317557">
    <property type="component" value="Unassembled WGS sequence"/>
</dbReference>
<protein>
    <submittedName>
        <fullName evidence="4">Surface antigen</fullName>
    </submittedName>
</protein>
<comment type="subcellular location">
    <subcellularLocation>
        <location evidence="1">Membrane</location>
    </subcellularLocation>
</comment>
<sequence length="410" mass="46351">MDRFLSLNDVKYTVYLLVNFRTLFSSCLLLCISTSICTESADAQIVSPQNTVTVSDSVEYAFLPALAYNSDLGLIGGGIASRYHYKRGVNPFYSYINVNAIASTKGLLSFQLLHDKPQIMDSRLRSTTELYVSRFMENQYYGVGSYQEIEEEPEANPDYYYYKSFSAGFELTLRNPLFYNKETGAQIDIYGLAGFSYRTPWGNPDDRLISEQRPVGIGGSHISELGLGMIWENRNSEFSPTTGTYAKAGFAAGHKLLGSDYDYIMLEGEARTYLSFFLIREITFANKISYTHTSGDLPYWKLSELGGSNTLRGYPENRFLDDNALLLNSELRTWLIEFPEYDIRFGGTLFTDIGRTFHNGAALQSVFNDLRYTFGFGGVSSFFTDDFIMRADIGFSQEGYGIYFTSGFQF</sequence>
<organism evidence="4 5">
    <name type="scientific">Gracilimonas mengyeensis</name>
    <dbReference type="NCBI Taxonomy" id="1302730"/>
    <lineage>
        <taxon>Bacteria</taxon>
        <taxon>Pseudomonadati</taxon>
        <taxon>Balneolota</taxon>
        <taxon>Balneolia</taxon>
        <taxon>Balneolales</taxon>
        <taxon>Balneolaceae</taxon>
        <taxon>Gracilimonas</taxon>
    </lineage>
</organism>
<name>A0A521EA14_9BACT</name>
<dbReference type="EMBL" id="FXTP01000011">
    <property type="protein sequence ID" value="SMO80763.1"/>
    <property type="molecule type" value="Genomic_DNA"/>
</dbReference>
<dbReference type="Pfam" id="PF01103">
    <property type="entry name" value="Omp85"/>
    <property type="match status" value="1"/>
</dbReference>
<gene>
    <name evidence="4" type="ORF">SAMN06265219_11159</name>
</gene>
<keyword evidence="2" id="KW-0472">Membrane</keyword>
<evidence type="ECO:0000259" key="3">
    <source>
        <dbReference type="Pfam" id="PF01103"/>
    </source>
</evidence>
<feature type="domain" description="Bacterial surface antigen (D15)" evidence="3">
    <location>
        <begin position="96"/>
        <end position="371"/>
    </location>
</feature>
<evidence type="ECO:0000313" key="4">
    <source>
        <dbReference type="EMBL" id="SMO80763.1"/>
    </source>
</evidence>
<keyword evidence="5" id="KW-1185">Reference proteome</keyword>
<evidence type="ECO:0000256" key="2">
    <source>
        <dbReference type="ARBA" id="ARBA00023136"/>
    </source>
</evidence>
<dbReference type="Gene3D" id="2.40.160.50">
    <property type="entry name" value="membrane protein fhac: a member of the omp85/tpsb transporter family"/>
    <property type="match status" value="1"/>
</dbReference>
<reference evidence="4 5" key="1">
    <citation type="submission" date="2017-05" db="EMBL/GenBank/DDBJ databases">
        <authorList>
            <person name="Varghese N."/>
            <person name="Submissions S."/>
        </authorList>
    </citation>
    <scope>NUCLEOTIDE SEQUENCE [LARGE SCALE GENOMIC DNA]</scope>
    <source>
        <strain evidence="4 5">DSM 21985</strain>
    </source>
</reference>
<dbReference type="OrthoDB" id="9771071at2"/>
<dbReference type="RefSeq" id="WP_142455054.1">
    <property type="nucleotide sequence ID" value="NZ_FXTP01000011.1"/>
</dbReference>
<accession>A0A521EA14</accession>
<dbReference type="InterPro" id="IPR000184">
    <property type="entry name" value="Bac_surfAg_D15"/>
</dbReference>
<evidence type="ECO:0000256" key="1">
    <source>
        <dbReference type="ARBA" id="ARBA00004370"/>
    </source>
</evidence>
<evidence type="ECO:0000313" key="5">
    <source>
        <dbReference type="Proteomes" id="UP000317557"/>
    </source>
</evidence>
<dbReference type="AlphaFoldDB" id="A0A521EA14"/>